<dbReference type="STRING" id="3916.A0A1S3VMY0"/>
<accession>A0A1S3VMY0</accession>
<dbReference type="Pfam" id="PF07727">
    <property type="entry name" value="RVT_2"/>
    <property type="match status" value="1"/>
</dbReference>
<organism evidence="2 3">
    <name type="scientific">Vigna radiata var. radiata</name>
    <name type="common">Mung bean</name>
    <name type="synonym">Phaseolus aureus</name>
    <dbReference type="NCBI Taxonomy" id="3916"/>
    <lineage>
        <taxon>Eukaryota</taxon>
        <taxon>Viridiplantae</taxon>
        <taxon>Streptophyta</taxon>
        <taxon>Embryophyta</taxon>
        <taxon>Tracheophyta</taxon>
        <taxon>Spermatophyta</taxon>
        <taxon>Magnoliopsida</taxon>
        <taxon>eudicotyledons</taxon>
        <taxon>Gunneridae</taxon>
        <taxon>Pentapetalae</taxon>
        <taxon>rosids</taxon>
        <taxon>fabids</taxon>
        <taxon>Fabales</taxon>
        <taxon>Fabaceae</taxon>
        <taxon>Papilionoideae</taxon>
        <taxon>50 kb inversion clade</taxon>
        <taxon>NPAAA clade</taxon>
        <taxon>indigoferoid/millettioid clade</taxon>
        <taxon>Phaseoleae</taxon>
        <taxon>Vigna</taxon>
    </lineage>
</organism>
<reference evidence="3" key="2">
    <citation type="submission" date="2025-08" db="UniProtKB">
        <authorList>
            <consortium name="RefSeq"/>
        </authorList>
    </citation>
    <scope>IDENTIFICATION</scope>
    <source>
        <tissue evidence="3">Leaf</tissue>
    </source>
</reference>
<dbReference type="Proteomes" id="UP000087766">
    <property type="component" value="Chromosome 11"/>
</dbReference>
<dbReference type="KEGG" id="vra:106776776"/>
<evidence type="ECO:0000313" key="2">
    <source>
        <dbReference type="Proteomes" id="UP000087766"/>
    </source>
</evidence>
<evidence type="ECO:0000313" key="3">
    <source>
        <dbReference type="RefSeq" id="XP_014519733.1"/>
    </source>
</evidence>
<dbReference type="InterPro" id="IPR043502">
    <property type="entry name" value="DNA/RNA_pol_sf"/>
</dbReference>
<gene>
    <name evidence="3" type="primary">LOC106776776</name>
</gene>
<dbReference type="SUPFAM" id="SSF56672">
    <property type="entry name" value="DNA/RNA polymerases"/>
    <property type="match status" value="1"/>
</dbReference>
<dbReference type="AlphaFoldDB" id="A0A1S3VMY0"/>
<dbReference type="PANTHER" id="PTHR11439:SF463">
    <property type="entry name" value="REVERSE TRANSCRIPTASE TY1_COPIA-TYPE DOMAIN-CONTAINING PROTEIN"/>
    <property type="match status" value="1"/>
</dbReference>
<dbReference type="GeneID" id="106776776"/>
<keyword evidence="2" id="KW-1185">Reference proteome</keyword>
<dbReference type="RefSeq" id="XP_014519733.1">
    <property type="nucleotide sequence ID" value="XM_014664247.1"/>
</dbReference>
<dbReference type="PANTHER" id="PTHR11439">
    <property type="entry name" value="GAG-POL-RELATED RETROTRANSPOSON"/>
    <property type="match status" value="1"/>
</dbReference>
<dbReference type="InterPro" id="IPR013103">
    <property type="entry name" value="RVT_2"/>
</dbReference>
<reference evidence="2" key="1">
    <citation type="journal article" date="2014" name="Nat. Commun.">
        <title>Genome sequence of mungbean and insights into evolution within Vigna species.</title>
        <authorList>
            <person name="Kang Y.J."/>
            <person name="Kim S.K."/>
            <person name="Kim M.Y."/>
            <person name="Lestari P."/>
            <person name="Kim K.H."/>
            <person name="Ha B.K."/>
            <person name="Jun T.H."/>
            <person name="Hwang W.J."/>
            <person name="Lee T."/>
            <person name="Lee J."/>
            <person name="Shim S."/>
            <person name="Yoon M.Y."/>
            <person name="Jang Y.E."/>
            <person name="Han K.S."/>
            <person name="Taeprayoon P."/>
            <person name="Yoon N."/>
            <person name="Somta P."/>
            <person name="Tanya P."/>
            <person name="Kim K.S."/>
            <person name="Gwag J.G."/>
            <person name="Moon J.K."/>
            <person name="Lee Y.H."/>
            <person name="Park B.S."/>
            <person name="Bombarely A."/>
            <person name="Doyle J.J."/>
            <person name="Jackson S.A."/>
            <person name="Schafleitner R."/>
            <person name="Srinives P."/>
            <person name="Varshney R.K."/>
            <person name="Lee S.H."/>
        </authorList>
    </citation>
    <scope>NUCLEOTIDE SEQUENCE [LARGE SCALE GENOMIC DNA]</scope>
    <source>
        <strain evidence="2">cv. VC1973A</strain>
    </source>
</reference>
<feature type="domain" description="Reverse transcriptase Ty1/copia-type" evidence="1">
    <location>
        <begin position="1"/>
        <end position="145"/>
    </location>
</feature>
<protein>
    <submittedName>
        <fullName evidence="3">Uncharacterized protein LOC106776776</fullName>
    </submittedName>
</protein>
<sequence>MDPPPGLNVDVKGQVCKLTKSLYGLKQASRQWFDKLYTFLVSSGYVQSKSDHSLFVKKTPKEFIALLVYVDDIVLTGNSMKEINLIKTLLDKQFQIKDLGELKYFLGFEVARSKRGIHLCQRKYALDILEETGMLGSKPSSTPYLSNNNSLYKTEDYMDNPSDYRRLIGKLFYLTNTIPYLCFTVNLLSQFMQEPTKHHYQALQHILRYVKSSPSEGLFFASNSRTQIKGFSGSDWATCHNTRRSTTG</sequence>
<proteinExistence type="predicted"/>
<dbReference type="OrthoDB" id="414945at2759"/>
<name>A0A1S3VMY0_VIGRR</name>
<evidence type="ECO:0000259" key="1">
    <source>
        <dbReference type="Pfam" id="PF07727"/>
    </source>
</evidence>